<keyword evidence="3" id="KW-1185">Reference proteome</keyword>
<reference evidence="2 3" key="1">
    <citation type="submission" date="2023-07" db="EMBL/GenBank/DDBJ databases">
        <title>Genomic Encyclopedia of Type Strains, Phase IV (KMG-IV): sequencing the most valuable type-strain genomes for metagenomic binning, comparative biology and taxonomic classification.</title>
        <authorList>
            <person name="Goeker M."/>
        </authorList>
    </citation>
    <scope>NUCLEOTIDE SEQUENCE [LARGE SCALE GENOMIC DNA]</scope>
    <source>
        <strain evidence="2 3">B6-8</strain>
    </source>
</reference>
<evidence type="ECO:0000313" key="3">
    <source>
        <dbReference type="Proteomes" id="UP001241603"/>
    </source>
</evidence>
<feature type="signal peptide" evidence="1">
    <location>
        <begin position="1"/>
        <end position="29"/>
    </location>
</feature>
<dbReference type="RefSeq" id="WP_266348202.1">
    <property type="nucleotide sequence ID" value="NZ_JAPKNG010000002.1"/>
</dbReference>
<organism evidence="2 3">
    <name type="scientific">Kaistia dalseonensis</name>
    <dbReference type="NCBI Taxonomy" id="410840"/>
    <lineage>
        <taxon>Bacteria</taxon>
        <taxon>Pseudomonadati</taxon>
        <taxon>Pseudomonadota</taxon>
        <taxon>Alphaproteobacteria</taxon>
        <taxon>Hyphomicrobiales</taxon>
        <taxon>Kaistiaceae</taxon>
        <taxon>Kaistia</taxon>
    </lineage>
</organism>
<name>A0ABU0H4P1_9HYPH</name>
<evidence type="ECO:0000256" key="1">
    <source>
        <dbReference type="SAM" id="SignalP"/>
    </source>
</evidence>
<evidence type="ECO:0000313" key="2">
    <source>
        <dbReference type="EMBL" id="MDQ0437273.1"/>
    </source>
</evidence>
<keyword evidence="1" id="KW-0732">Signal</keyword>
<dbReference type="EMBL" id="JAUSVO010000002">
    <property type="protein sequence ID" value="MDQ0437273.1"/>
    <property type="molecule type" value="Genomic_DNA"/>
</dbReference>
<proteinExistence type="predicted"/>
<sequence length="107" mass="10801">MMTTNTIRPLLAGTLATLALVALATPASAWTRNGSVTTQRGTYVTSGSGYCAYGVCQRSGSVTGPYGGTVSRSGAAVRTAPGVVTYGGTMTGPRGGTIMRSGTISRY</sequence>
<gene>
    <name evidence="2" type="ORF">QO014_001658</name>
</gene>
<protein>
    <submittedName>
        <fullName evidence="2">Uncharacterized protein</fullName>
    </submittedName>
</protein>
<comment type="caution">
    <text evidence="2">The sequence shown here is derived from an EMBL/GenBank/DDBJ whole genome shotgun (WGS) entry which is preliminary data.</text>
</comment>
<feature type="chain" id="PRO_5046864245" evidence="1">
    <location>
        <begin position="30"/>
        <end position="107"/>
    </location>
</feature>
<dbReference type="Proteomes" id="UP001241603">
    <property type="component" value="Unassembled WGS sequence"/>
</dbReference>
<accession>A0ABU0H4P1</accession>